<dbReference type="PANTHER" id="PTHR33099">
    <property type="entry name" value="FE2OG DIOXYGENASE DOMAIN-CONTAINING PROTEIN"/>
    <property type="match status" value="1"/>
</dbReference>
<reference evidence="1 2" key="1">
    <citation type="journal article" date="2019" name="Nat. Ecol. Evol.">
        <title>Megaphylogeny resolves global patterns of mushroom evolution.</title>
        <authorList>
            <person name="Varga T."/>
            <person name="Krizsan K."/>
            <person name="Foldi C."/>
            <person name="Dima B."/>
            <person name="Sanchez-Garcia M."/>
            <person name="Sanchez-Ramirez S."/>
            <person name="Szollosi G.J."/>
            <person name="Szarkandi J.G."/>
            <person name="Papp V."/>
            <person name="Albert L."/>
            <person name="Andreopoulos W."/>
            <person name="Angelini C."/>
            <person name="Antonin V."/>
            <person name="Barry K.W."/>
            <person name="Bougher N.L."/>
            <person name="Buchanan P."/>
            <person name="Buyck B."/>
            <person name="Bense V."/>
            <person name="Catcheside P."/>
            <person name="Chovatia M."/>
            <person name="Cooper J."/>
            <person name="Damon W."/>
            <person name="Desjardin D."/>
            <person name="Finy P."/>
            <person name="Geml J."/>
            <person name="Haridas S."/>
            <person name="Hughes K."/>
            <person name="Justo A."/>
            <person name="Karasinski D."/>
            <person name="Kautmanova I."/>
            <person name="Kiss B."/>
            <person name="Kocsube S."/>
            <person name="Kotiranta H."/>
            <person name="LaButti K.M."/>
            <person name="Lechner B.E."/>
            <person name="Liimatainen K."/>
            <person name="Lipzen A."/>
            <person name="Lukacs Z."/>
            <person name="Mihaltcheva S."/>
            <person name="Morgado L.N."/>
            <person name="Niskanen T."/>
            <person name="Noordeloos M.E."/>
            <person name="Ohm R.A."/>
            <person name="Ortiz-Santana B."/>
            <person name="Ovrebo C."/>
            <person name="Racz N."/>
            <person name="Riley R."/>
            <person name="Savchenko A."/>
            <person name="Shiryaev A."/>
            <person name="Soop K."/>
            <person name="Spirin V."/>
            <person name="Szebenyi C."/>
            <person name="Tomsovsky M."/>
            <person name="Tulloss R.E."/>
            <person name="Uehling J."/>
            <person name="Grigoriev I.V."/>
            <person name="Vagvolgyi C."/>
            <person name="Papp T."/>
            <person name="Martin F.M."/>
            <person name="Miettinen O."/>
            <person name="Hibbett D.S."/>
            <person name="Nagy L.G."/>
        </authorList>
    </citation>
    <scope>NUCLEOTIDE SEQUENCE [LARGE SCALE GENOMIC DNA]</scope>
    <source>
        <strain evidence="1 2">OMC1185</strain>
    </source>
</reference>
<dbReference type="STRING" id="5364.A0A5C3MK63"/>
<evidence type="ECO:0000313" key="1">
    <source>
        <dbReference type="EMBL" id="TFK45640.1"/>
    </source>
</evidence>
<dbReference type="Gene3D" id="2.60.120.620">
    <property type="entry name" value="q2cbj1_9rhob like domain"/>
    <property type="match status" value="1"/>
</dbReference>
<proteinExistence type="predicted"/>
<keyword evidence="2" id="KW-1185">Reference proteome</keyword>
<protein>
    <recommendedName>
        <fullName evidence="3">Fe2OG dioxygenase domain-containing protein</fullName>
    </recommendedName>
</protein>
<dbReference type="EMBL" id="ML213539">
    <property type="protein sequence ID" value="TFK45640.1"/>
    <property type="molecule type" value="Genomic_DNA"/>
</dbReference>
<dbReference type="OrthoDB" id="27483at2759"/>
<accession>A0A5C3MK63</accession>
<dbReference type="AlphaFoldDB" id="A0A5C3MK63"/>
<dbReference type="Proteomes" id="UP000305948">
    <property type="component" value="Unassembled WGS sequence"/>
</dbReference>
<name>A0A5C3MK63_9AGAM</name>
<evidence type="ECO:0008006" key="3">
    <source>
        <dbReference type="Google" id="ProtNLM"/>
    </source>
</evidence>
<gene>
    <name evidence="1" type="ORF">OE88DRAFT_1715329</name>
</gene>
<sequence length="457" mass="50940">MAVVGTENARPISEEHLQALRDAIGDKPPYCSGIYHVAPRNFQLYYATQGTDARRIDLSEASEDEVKALADACSPATFGLENEDVLDESYRKAGALDATEFGINYHPLEHENLIKAIRSSLLVGHDAQKPIRMELYKLNDTPRADNMFGSLVVVYPTAHEGGALILRHKGKEWQFDSGKILAAQDEPRLAYAAFYGDVEHEVAPVKSGYRVTLTYNLYFGDPELPHTTSRTVYESQFREIFQRLLDDPTFLPEGGNLGFGLAHQYPVETGMRTGATGDPRRSISRARDSLKGSDAILMSVARELSLDTSLKVIYEESFKVMTDDMKIDPSADAALDPIEELVQLGEGAIVEDGIKLMENSGNDKPSEEDEAIESFRVIMNDIEEEEEPVELPKEKVYWVTNMSDFNEFAEPYVPYGNASVLHYMYGNMCLLVHVGPYGARDKPAAAKRKMPIVVEKL</sequence>
<dbReference type="PANTHER" id="PTHR33099:SF14">
    <property type="entry name" value="PROLYL 4-HYDROXYLASE ALPHA SUBUNIT FE(2+) 2OG DIOXYGENASE DOMAIN-CONTAINING PROTEIN"/>
    <property type="match status" value="1"/>
</dbReference>
<organism evidence="1 2">
    <name type="scientific">Heliocybe sulcata</name>
    <dbReference type="NCBI Taxonomy" id="5364"/>
    <lineage>
        <taxon>Eukaryota</taxon>
        <taxon>Fungi</taxon>
        <taxon>Dikarya</taxon>
        <taxon>Basidiomycota</taxon>
        <taxon>Agaricomycotina</taxon>
        <taxon>Agaricomycetes</taxon>
        <taxon>Gloeophyllales</taxon>
        <taxon>Gloeophyllaceae</taxon>
        <taxon>Heliocybe</taxon>
    </lineage>
</organism>
<evidence type="ECO:0000313" key="2">
    <source>
        <dbReference type="Proteomes" id="UP000305948"/>
    </source>
</evidence>